<dbReference type="KEGG" id="nst:Nstercoris_01738"/>
<dbReference type="PANTHER" id="PTHR43798">
    <property type="entry name" value="MONOACYLGLYCEROL LIPASE"/>
    <property type="match status" value="1"/>
</dbReference>
<keyword evidence="1" id="KW-1133">Transmembrane helix</keyword>
<protein>
    <submittedName>
        <fullName evidence="3">2-succinyl-6-hydroxy-2, 4-cyclohexadiene-1-carboxylate synthase</fullName>
    </submittedName>
</protein>
<dbReference type="Gene3D" id="3.40.50.1820">
    <property type="entry name" value="alpha/beta hydrolase"/>
    <property type="match status" value="1"/>
</dbReference>
<dbReference type="PRINTS" id="PR00111">
    <property type="entry name" value="ABHYDROLASE"/>
</dbReference>
<evidence type="ECO:0000256" key="1">
    <source>
        <dbReference type="SAM" id="Phobius"/>
    </source>
</evidence>
<evidence type="ECO:0000313" key="3">
    <source>
        <dbReference type="EMBL" id="BBL35470.1"/>
    </source>
</evidence>
<proteinExistence type="predicted"/>
<dbReference type="InterPro" id="IPR000073">
    <property type="entry name" value="AB_hydrolase_1"/>
</dbReference>
<dbReference type="AlphaFoldDB" id="A0A4Y1YMT1"/>
<dbReference type="SUPFAM" id="SSF53474">
    <property type="entry name" value="alpha/beta-Hydrolases"/>
    <property type="match status" value="1"/>
</dbReference>
<accession>A0A4Y1YMT1</accession>
<sequence>MKKFSEISWKYLSVPARPGRSNQKNRRLAYTDWGDPTNRHVVICVHGLTRNCRDFDFLAATLAQDFRVICVDLAGRGRSDWLERAKDYNAATTYLADMECVLKHLYQQTDHRCLYLYWAGVSMGGLVGMLLAARQRLPAVCQFRALVMSDIGPFVSADILSIFSITVGQDPRFHSLDELEAHMRHTALPDSALTEEQWQHMALYSAREYEDGTFGYRYDPTIASGFHTAHLKDLDLWAYWNKLDLPVLVLRGEKSGVLSPDIVKQMLHKPNVQLVELPGIGHAPMLMDAAQISLVRNFLLKFKDEGNVSTREV</sequence>
<dbReference type="EMBL" id="AP019755">
    <property type="protein sequence ID" value="BBL35470.1"/>
    <property type="molecule type" value="Genomic_DNA"/>
</dbReference>
<dbReference type="Pfam" id="PF12146">
    <property type="entry name" value="Hydrolase_4"/>
    <property type="match status" value="1"/>
</dbReference>
<dbReference type="InterPro" id="IPR050266">
    <property type="entry name" value="AB_hydrolase_sf"/>
</dbReference>
<name>A0A4Y1YMT1_9PROT</name>
<feature type="transmembrane region" description="Helical" evidence="1">
    <location>
        <begin position="113"/>
        <end position="133"/>
    </location>
</feature>
<organism evidence="3 4">
    <name type="scientific">Nitrosomonas stercoris</name>
    <dbReference type="NCBI Taxonomy" id="1444684"/>
    <lineage>
        <taxon>Bacteria</taxon>
        <taxon>Pseudomonadati</taxon>
        <taxon>Pseudomonadota</taxon>
        <taxon>Betaproteobacteria</taxon>
        <taxon>Nitrosomonadales</taxon>
        <taxon>Nitrosomonadaceae</taxon>
        <taxon>Nitrosomonas</taxon>
    </lineage>
</organism>
<dbReference type="InterPro" id="IPR029058">
    <property type="entry name" value="AB_hydrolase_fold"/>
</dbReference>
<dbReference type="Proteomes" id="UP000316473">
    <property type="component" value="Chromosome"/>
</dbReference>
<reference evidence="3 4" key="1">
    <citation type="submission" date="2019-06" db="EMBL/GenBank/DDBJ databases">
        <title>Nitrosomonas stercoris KYUHI-S whole genome shotgun sequence.</title>
        <authorList>
            <person name="Nakagawa T."/>
            <person name="Tsuchiya Y."/>
            <person name="Takahashi R."/>
        </authorList>
    </citation>
    <scope>NUCLEOTIDE SEQUENCE [LARGE SCALE GENOMIC DNA]</scope>
    <source>
        <strain evidence="3 4">KYUHI-S</strain>
    </source>
</reference>
<keyword evidence="1" id="KW-0812">Transmembrane</keyword>
<dbReference type="PANTHER" id="PTHR43798:SF33">
    <property type="entry name" value="HYDROLASE, PUTATIVE (AFU_ORTHOLOGUE AFUA_2G14860)-RELATED"/>
    <property type="match status" value="1"/>
</dbReference>
<keyword evidence="1" id="KW-0472">Membrane</keyword>
<evidence type="ECO:0000313" key="4">
    <source>
        <dbReference type="Proteomes" id="UP000316473"/>
    </source>
</evidence>
<feature type="domain" description="Serine aminopeptidase S33" evidence="2">
    <location>
        <begin position="38"/>
        <end position="282"/>
    </location>
</feature>
<keyword evidence="4" id="KW-1185">Reference proteome</keyword>
<dbReference type="GO" id="GO:0016020">
    <property type="term" value="C:membrane"/>
    <property type="evidence" value="ECO:0007669"/>
    <property type="project" value="TreeGrafter"/>
</dbReference>
<evidence type="ECO:0000259" key="2">
    <source>
        <dbReference type="Pfam" id="PF12146"/>
    </source>
</evidence>
<dbReference type="InterPro" id="IPR022742">
    <property type="entry name" value="Hydrolase_4"/>
</dbReference>
<gene>
    <name evidence="3" type="ORF">Nstercoris_01738</name>
</gene>